<dbReference type="VEuPathDB" id="VectorBase:GMOY008713"/>
<dbReference type="PANTHER" id="PTHR12463:SF0">
    <property type="entry name" value="ALPHA-KETOGLUTARATE-DEPENDENT DIOXYGENASE ALKB HOMOLOG 4"/>
    <property type="match status" value="1"/>
</dbReference>
<protein>
    <submittedName>
        <fullName evidence="1">Uncharacterized protein</fullName>
    </submittedName>
</protein>
<sequence>MNIGNSGRRKQNLGAKTNFKTRKLRNSRFKSFPDFTAFTQHRFKEGKIVDNFQSIEQCSLEYDPSKGASIDPHIVYCWIWGERLKPSTTWEMR</sequence>
<dbReference type="EnsemblMetazoa" id="GMOY008713-RA">
    <property type="protein sequence ID" value="GMOY008713-PA"/>
    <property type="gene ID" value="GMOY008713"/>
</dbReference>
<dbReference type="AlphaFoldDB" id="A0A1B0G5W8"/>
<name>A0A1B0G5W8_GLOMM</name>
<reference evidence="1" key="1">
    <citation type="submission" date="2020-05" db="UniProtKB">
        <authorList>
            <consortium name="EnsemblMetazoa"/>
        </authorList>
    </citation>
    <scope>IDENTIFICATION</scope>
    <source>
        <strain evidence="1">Yale</strain>
    </source>
</reference>
<dbReference type="GO" id="GO:0070988">
    <property type="term" value="P:demethylation"/>
    <property type="evidence" value="ECO:0007669"/>
    <property type="project" value="InterPro"/>
</dbReference>
<proteinExistence type="predicted"/>
<dbReference type="GO" id="GO:0016491">
    <property type="term" value="F:oxidoreductase activity"/>
    <property type="evidence" value="ECO:0007669"/>
    <property type="project" value="TreeGrafter"/>
</dbReference>
<evidence type="ECO:0000313" key="1">
    <source>
        <dbReference type="EnsemblMetazoa" id="GMOY008713-PA"/>
    </source>
</evidence>
<dbReference type="STRING" id="37546.A0A1B0G5W8"/>
<evidence type="ECO:0000313" key="2">
    <source>
        <dbReference type="Proteomes" id="UP000092444"/>
    </source>
</evidence>
<dbReference type="PANTHER" id="PTHR12463">
    <property type="entry name" value="OXYGENASE-RELATED"/>
    <property type="match status" value="1"/>
</dbReference>
<dbReference type="GO" id="GO:0032451">
    <property type="term" value="F:demethylase activity"/>
    <property type="evidence" value="ECO:0007669"/>
    <property type="project" value="TreeGrafter"/>
</dbReference>
<dbReference type="EMBL" id="CCAG010005588">
    <property type="status" value="NOT_ANNOTATED_CDS"/>
    <property type="molecule type" value="Genomic_DNA"/>
</dbReference>
<dbReference type="Proteomes" id="UP000092444">
    <property type="component" value="Unassembled WGS sequence"/>
</dbReference>
<keyword evidence="2" id="KW-1185">Reference proteome</keyword>
<accession>A0A1B0G5W8</accession>
<organism evidence="1 2">
    <name type="scientific">Glossina morsitans morsitans</name>
    <name type="common">Savannah tsetse fly</name>
    <dbReference type="NCBI Taxonomy" id="37546"/>
    <lineage>
        <taxon>Eukaryota</taxon>
        <taxon>Metazoa</taxon>
        <taxon>Ecdysozoa</taxon>
        <taxon>Arthropoda</taxon>
        <taxon>Hexapoda</taxon>
        <taxon>Insecta</taxon>
        <taxon>Pterygota</taxon>
        <taxon>Neoptera</taxon>
        <taxon>Endopterygota</taxon>
        <taxon>Diptera</taxon>
        <taxon>Brachycera</taxon>
        <taxon>Muscomorpha</taxon>
        <taxon>Hippoboscoidea</taxon>
        <taxon>Glossinidae</taxon>
        <taxon>Glossina</taxon>
    </lineage>
</organism>
<dbReference type="InterPro" id="IPR032857">
    <property type="entry name" value="ALKBH4"/>
</dbReference>